<dbReference type="InterPro" id="IPR023353">
    <property type="entry name" value="LemA-like_dom_sf"/>
</dbReference>
<evidence type="ECO:0008006" key="8">
    <source>
        <dbReference type="Google" id="ProtNLM"/>
    </source>
</evidence>
<evidence type="ECO:0000256" key="2">
    <source>
        <dbReference type="ARBA" id="ARBA00008854"/>
    </source>
</evidence>
<evidence type="ECO:0000256" key="3">
    <source>
        <dbReference type="ARBA" id="ARBA00022692"/>
    </source>
</evidence>
<protein>
    <recommendedName>
        <fullName evidence="8">LemA family protein</fullName>
    </recommendedName>
</protein>
<evidence type="ECO:0000256" key="4">
    <source>
        <dbReference type="ARBA" id="ARBA00022989"/>
    </source>
</evidence>
<feature type="transmembrane region" description="Helical" evidence="6">
    <location>
        <begin position="48"/>
        <end position="66"/>
    </location>
</feature>
<dbReference type="Gene3D" id="1.20.1440.20">
    <property type="entry name" value="LemA-like domain"/>
    <property type="match status" value="1"/>
</dbReference>
<dbReference type="PANTHER" id="PTHR34478:SF1">
    <property type="entry name" value="PROTEIN LEMA"/>
    <property type="match status" value="1"/>
</dbReference>
<reference evidence="7" key="1">
    <citation type="submission" date="2018-05" db="EMBL/GenBank/DDBJ databases">
        <authorList>
            <person name="Lanie J.A."/>
            <person name="Ng W.-L."/>
            <person name="Kazmierczak K.M."/>
            <person name="Andrzejewski T.M."/>
            <person name="Davidsen T.M."/>
            <person name="Wayne K.J."/>
            <person name="Tettelin H."/>
            <person name="Glass J.I."/>
            <person name="Rusch D."/>
            <person name="Podicherti R."/>
            <person name="Tsui H.-C.T."/>
            <person name="Winkler M.E."/>
        </authorList>
    </citation>
    <scope>NUCLEOTIDE SEQUENCE</scope>
</reference>
<dbReference type="InterPro" id="IPR007156">
    <property type="entry name" value="MamQ_LemA"/>
</dbReference>
<dbReference type="AlphaFoldDB" id="A0A381WI93"/>
<organism evidence="7">
    <name type="scientific">marine metagenome</name>
    <dbReference type="NCBI Taxonomy" id="408172"/>
    <lineage>
        <taxon>unclassified sequences</taxon>
        <taxon>metagenomes</taxon>
        <taxon>ecological metagenomes</taxon>
    </lineage>
</organism>
<sequence length="241" mass="26618">VLSACFFLVQVTATIVKSFFRTHQRSCRKTSGISLGAINQEQAMDTSTIVIIVIIVLVIFYLIRIFNQLVALKNRYQNAFAQIEVQLKRRYDLIPNLIETAKGYLSHERETLEAVTEARNAAAKLLDVAAKSPGSAAAMTDLAGAEGVLSGALGKLNVVMEAYPDLKANENMMQLSEELTTTENKVAFARQSFNDQVMEYNTYRQSFPQNVLANSLGHSQDASLLEFEDSAAIQEAPKVSF</sequence>
<proteinExistence type="inferred from homology"/>
<evidence type="ECO:0000256" key="5">
    <source>
        <dbReference type="ARBA" id="ARBA00023136"/>
    </source>
</evidence>
<keyword evidence="4 6" id="KW-1133">Transmembrane helix</keyword>
<accession>A0A381WI93</accession>
<evidence type="ECO:0000256" key="1">
    <source>
        <dbReference type="ARBA" id="ARBA00004167"/>
    </source>
</evidence>
<dbReference type="PANTHER" id="PTHR34478">
    <property type="entry name" value="PROTEIN LEMA"/>
    <property type="match status" value="1"/>
</dbReference>
<gene>
    <name evidence="7" type="ORF">METZ01_LOCUS105043</name>
</gene>
<name>A0A381WI93_9ZZZZ</name>
<evidence type="ECO:0000313" key="7">
    <source>
        <dbReference type="EMBL" id="SVA52189.1"/>
    </source>
</evidence>
<keyword evidence="3 6" id="KW-0812">Transmembrane</keyword>
<dbReference type="GO" id="GO:0016020">
    <property type="term" value="C:membrane"/>
    <property type="evidence" value="ECO:0007669"/>
    <property type="project" value="UniProtKB-SubCell"/>
</dbReference>
<comment type="subcellular location">
    <subcellularLocation>
        <location evidence="1">Membrane</location>
        <topology evidence="1">Single-pass membrane protein</topology>
    </subcellularLocation>
</comment>
<keyword evidence="5 6" id="KW-0472">Membrane</keyword>
<dbReference type="EMBL" id="UINC01011886">
    <property type="protein sequence ID" value="SVA52189.1"/>
    <property type="molecule type" value="Genomic_DNA"/>
</dbReference>
<dbReference type="Pfam" id="PF04011">
    <property type="entry name" value="LemA"/>
    <property type="match status" value="1"/>
</dbReference>
<dbReference type="SUPFAM" id="SSF140478">
    <property type="entry name" value="LemA-like"/>
    <property type="match status" value="1"/>
</dbReference>
<evidence type="ECO:0000256" key="6">
    <source>
        <dbReference type="SAM" id="Phobius"/>
    </source>
</evidence>
<feature type="non-terminal residue" evidence="7">
    <location>
        <position position="1"/>
    </location>
</feature>
<comment type="similarity">
    <text evidence="2">Belongs to the LemA family.</text>
</comment>